<keyword evidence="2" id="KW-0862">Zinc</keyword>
<dbReference type="PROSITE" id="PS51747">
    <property type="entry name" value="CYT_DCMP_DEAMINASES_2"/>
    <property type="match status" value="1"/>
</dbReference>
<reference evidence="4 5" key="1">
    <citation type="submission" date="2017-05" db="EMBL/GenBank/DDBJ databases">
        <title>Isolation of Rhodococcus sp. S2-17 biodegrading of BP-3.</title>
        <authorList>
            <person name="Lee Y."/>
            <person name="Kim K.H."/>
            <person name="Chun B.H."/>
            <person name="Jung H.S."/>
            <person name="Jeon C.O."/>
        </authorList>
    </citation>
    <scope>NUCLEOTIDE SEQUENCE [LARGE SCALE GENOMIC DNA]</scope>
    <source>
        <strain evidence="4 5">S2-17</strain>
    </source>
</reference>
<dbReference type="GO" id="GO:0016787">
    <property type="term" value="F:hydrolase activity"/>
    <property type="evidence" value="ECO:0007669"/>
    <property type="project" value="InterPro"/>
</dbReference>
<dbReference type="PANTHER" id="PTHR11079:SF179">
    <property type="entry name" value="TRNA(ADENINE(34)) DEAMINASE, CHLOROPLASTIC"/>
    <property type="match status" value="1"/>
</dbReference>
<dbReference type="Proteomes" id="UP000245711">
    <property type="component" value="Chromosome"/>
</dbReference>
<dbReference type="Gene3D" id="3.40.140.10">
    <property type="entry name" value="Cytidine Deaminase, domain 2"/>
    <property type="match status" value="1"/>
</dbReference>
<dbReference type="OrthoDB" id="9802676at2"/>
<dbReference type="InterPro" id="IPR002125">
    <property type="entry name" value="CMP_dCMP_dom"/>
</dbReference>
<dbReference type="InterPro" id="IPR016192">
    <property type="entry name" value="APOBEC/CMP_deaminase_Zn-bd"/>
</dbReference>
<keyword evidence="5" id="KW-1185">Reference proteome</keyword>
<dbReference type="RefSeq" id="WP_109327420.1">
    <property type="nucleotide sequence ID" value="NZ_CP021354.1"/>
</dbReference>
<keyword evidence="1" id="KW-0479">Metal-binding</keyword>
<evidence type="ECO:0000313" key="4">
    <source>
        <dbReference type="EMBL" id="AWK75382.1"/>
    </source>
</evidence>
<feature type="domain" description="CMP/dCMP-type deaminase" evidence="3">
    <location>
        <begin position="8"/>
        <end position="128"/>
    </location>
</feature>
<proteinExistence type="predicted"/>
<evidence type="ECO:0000256" key="1">
    <source>
        <dbReference type="ARBA" id="ARBA00022723"/>
    </source>
</evidence>
<dbReference type="PROSITE" id="PS00903">
    <property type="entry name" value="CYT_DCMP_DEAMINASES_1"/>
    <property type="match status" value="1"/>
</dbReference>
<sequence>MSHTDVDDTDLAHLRRTIELADETGDAGNRPFGAVAVGSDGHVISEGANSVATSGDVTEHAELDAITTACAEGRTEQLVGATMYASGEPCPMCSAAMILAGIRRVVFAASSDDFGRILPDGPRFGLRCSDIVDSADVAIEVSGPHLGDEALAPFHRFLATD</sequence>
<dbReference type="Pfam" id="PF00383">
    <property type="entry name" value="dCMP_cyt_deam_1"/>
    <property type="match status" value="1"/>
</dbReference>
<dbReference type="KEGG" id="roz:CBI38_06540"/>
<dbReference type="PANTHER" id="PTHR11079">
    <property type="entry name" value="CYTOSINE DEAMINASE FAMILY MEMBER"/>
    <property type="match status" value="1"/>
</dbReference>
<evidence type="ECO:0000313" key="5">
    <source>
        <dbReference type="Proteomes" id="UP000245711"/>
    </source>
</evidence>
<evidence type="ECO:0000259" key="3">
    <source>
        <dbReference type="PROSITE" id="PS51747"/>
    </source>
</evidence>
<dbReference type="InterPro" id="IPR016193">
    <property type="entry name" value="Cytidine_deaminase-like"/>
</dbReference>
<evidence type="ECO:0000256" key="2">
    <source>
        <dbReference type="ARBA" id="ARBA00022833"/>
    </source>
</evidence>
<dbReference type="EMBL" id="CP021354">
    <property type="protein sequence ID" value="AWK75382.1"/>
    <property type="molecule type" value="Genomic_DNA"/>
</dbReference>
<organism evidence="4 5">
    <name type="scientific">Rhodococcus oxybenzonivorans</name>
    <dbReference type="NCBI Taxonomy" id="1990687"/>
    <lineage>
        <taxon>Bacteria</taxon>
        <taxon>Bacillati</taxon>
        <taxon>Actinomycetota</taxon>
        <taxon>Actinomycetes</taxon>
        <taxon>Mycobacteriales</taxon>
        <taxon>Nocardiaceae</taxon>
        <taxon>Rhodococcus</taxon>
    </lineage>
</organism>
<gene>
    <name evidence="4" type="ORF">CBI38_06540</name>
</gene>
<dbReference type="SUPFAM" id="SSF53927">
    <property type="entry name" value="Cytidine deaminase-like"/>
    <property type="match status" value="1"/>
</dbReference>
<dbReference type="AlphaFoldDB" id="A0A2S2C3H5"/>
<dbReference type="GO" id="GO:0008270">
    <property type="term" value="F:zinc ion binding"/>
    <property type="evidence" value="ECO:0007669"/>
    <property type="project" value="InterPro"/>
</dbReference>
<accession>A0A2S2C3H5</accession>
<dbReference type="CDD" id="cd01285">
    <property type="entry name" value="nucleoside_deaminase"/>
    <property type="match status" value="1"/>
</dbReference>
<protein>
    <submittedName>
        <fullName evidence="4">tRNA-specific adenosine deaminase</fullName>
    </submittedName>
</protein>
<name>A0A2S2C3H5_9NOCA</name>